<dbReference type="InterPro" id="IPR025718">
    <property type="entry name" value="SAP30_Sin3-bd"/>
</dbReference>
<evidence type="ECO:0000256" key="2">
    <source>
        <dbReference type="ARBA" id="ARBA00023015"/>
    </source>
</evidence>
<evidence type="ECO:0000256" key="1">
    <source>
        <dbReference type="ARBA" id="ARBA00004123"/>
    </source>
</evidence>
<evidence type="ECO:0000256" key="4">
    <source>
        <dbReference type="ARBA" id="ARBA00023242"/>
    </source>
</evidence>
<proteinExistence type="predicted"/>
<dbReference type="PANTHER" id="PTHR21539:SF0">
    <property type="entry name" value="SAGA-ASSOCIATED FACTOR 29"/>
    <property type="match status" value="1"/>
</dbReference>
<comment type="subcellular location">
    <subcellularLocation>
        <location evidence="1">Nucleus</location>
    </subcellularLocation>
</comment>
<dbReference type="InterPro" id="IPR010750">
    <property type="entry name" value="SGF29_tudor-like_dom"/>
</dbReference>
<dbReference type="PANTHER" id="PTHR21539">
    <property type="entry name" value="SAGA-ASSOCIATED FACTOR 29"/>
    <property type="match status" value="1"/>
</dbReference>
<keyword evidence="4" id="KW-0539">Nucleus</keyword>
<evidence type="ECO:0000259" key="5">
    <source>
        <dbReference type="PROSITE" id="PS51518"/>
    </source>
</evidence>
<gene>
    <name evidence="6" type="ORF">Esi_0021_0150</name>
</gene>
<dbReference type="InterPro" id="IPR047287">
    <property type="entry name" value="Tudor_SGF29_rpt2"/>
</dbReference>
<accession>D7FR05</accession>
<dbReference type="Pfam" id="PF07039">
    <property type="entry name" value="SGF29_Tudor"/>
    <property type="match status" value="1"/>
</dbReference>
<dbReference type="OrthoDB" id="5411773at2759"/>
<organism evidence="6 7">
    <name type="scientific">Ectocarpus siliculosus</name>
    <name type="common">Brown alga</name>
    <name type="synonym">Conferva siliculosa</name>
    <dbReference type="NCBI Taxonomy" id="2880"/>
    <lineage>
        <taxon>Eukaryota</taxon>
        <taxon>Sar</taxon>
        <taxon>Stramenopiles</taxon>
        <taxon>Ochrophyta</taxon>
        <taxon>PX clade</taxon>
        <taxon>Phaeophyceae</taxon>
        <taxon>Ectocarpales</taxon>
        <taxon>Ectocarpaceae</taxon>
        <taxon>Ectocarpus</taxon>
    </lineage>
</organism>
<dbReference type="InterPro" id="IPR038291">
    <property type="entry name" value="SAP30_C_sf"/>
</dbReference>
<dbReference type="InterPro" id="IPR047288">
    <property type="entry name" value="Tudor_SGF29_rpt1"/>
</dbReference>
<keyword evidence="2" id="KW-0805">Transcription regulation</keyword>
<dbReference type="Proteomes" id="UP000002630">
    <property type="component" value="Linkage Group LG14"/>
</dbReference>
<evidence type="ECO:0000256" key="3">
    <source>
        <dbReference type="ARBA" id="ARBA00023163"/>
    </source>
</evidence>
<dbReference type="PROSITE" id="PS51518">
    <property type="entry name" value="SGF29_C"/>
    <property type="match status" value="1"/>
</dbReference>
<name>D7FR05_ECTSI</name>
<dbReference type="STRING" id="2880.D7FR05"/>
<dbReference type="AlphaFoldDB" id="D7FR05"/>
<evidence type="ECO:0000313" key="6">
    <source>
        <dbReference type="EMBL" id="CBJ26159.1"/>
    </source>
</evidence>
<dbReference type="CDD" id="cd20393">
    <property type="entry name" value="Tudor_SGF29_rpt1"/>
    <property type="match status" value="1"/>
</dbReference>
<sequence>MASSGKYPRKVTVRFKKLEEKSLWNYVSLHSIDLEGQIRPSKEELEIICAEHFAQWEVDEEKVVESWIAHMDTDRDVRELGAVKKRNNSEFSPYGPYGHGEAPAFGGGRGGGFGGSGCPLDMEGGVRGVVPSGEQVAAKVTNTNENGSWILAEIIRYLAGRACYEVKDADDPLKQIEVPDNNVIRLREGGQGFAKGDDVLAVFPDTTSFYRGTISKQPVRKAGLVAELVVQFEDDADQDTGKTPHRRINSKLVLAQPGGHYVVLAKRRTPT</sequence>
<dbReference type="GO" id="GO:0000124">
    <property type="term" value="C:SAGA complex"/>
    <property type="evidence" value="ECO:0007669"/>
    <property type="project" value="InterPro"/>
</dbReference>
<feature type="domain" description="SGF29 C-terminal" evidence="5">
    <location>
        <begin position="126"/>
        <end position="262"/>
    </location>
</feature>
<dbReference type="Gene3D" id="2.30.30.140">
    <property type="match status" value="2"/>
</dbReference>
<dbReference type="eggNOG" id="ENOG502SFY2">
    <property type="taxonomic scope" value="Eukaryota"/>
</dbReference>
<dbReference type="CDD" id="cd20394">
    <property type="entry name" value="Tudor_SGF29_rpt2"/>
    <property type="match status" value="1"/>
</dbReference>
<keyword evidence="7" id="KW-1185">Reference proteome</keyword>
<dbReference type="EMBL" id="FN648387">
    <property type="protein sequence ID" value="CBJ26159.1"/>
    <property type="molecule type" value="Genomic_DNA"/>
</dbReference>
<dbReference type="InterPro" id="IPR037802">
    <property type="entry name" value="SGF29"/>
</dbReference>
<evidence type="ECO:0000313" key="7">
    <source>
        <dbReference type="Proteomes" id="UP000002630"/>
    </source>
</evidence>
<reference evidence="6 7" key="1">
    <citation type="journal article" date="2010" name="Nature">
        <title>The Ectocarpus genome and the independent evolution of multicellularity in brown algae.</title>
        <authorList>
            <person name="Cock J.M."/>
            <person name="Sterck L."/>
            <person name="Rouze P."/>
            <person name="Scornet D."/>
            <person name="Allen A.E."/>
            <person name="Amoutzias G."/>
            <person name="Anthouard V."/>
            <person name="Artiguenave F."/>
            <person name="Aury J.M."/>
            <person name="Badger J.H."/>
            <person name="Beszteri B."/>
            <person name="Billiau K."/>
            <person name="Bonnet E."/>
            <person name="Bothwell J.H."/>
            <person name="Bowler C."/>
            <person name="Boyen C."/>
            <person name="Brownlee C."/>
            <person name="Carrano C.J."/>
            <person name="Charrier B."/>
            <person name="Cho G.Y."/>
            <person name="Coelho S.M."/>
            <person name="Collen J."/>
            <person name="Corre E."/>
            <person name="Da Silva C."/>
            <person name="Delage L."/>
            <person name="Delaroque N."/>
            <person name="Dittami S.M."/>
            <person name="Doulbeau S."/>
            <person name="Elias M."/>
            <person name="Farnham G."/>
            <person name="Gachon C.M."/>
            <person name="Gschloessl B."/>
            <person name="Heesch S."/>
            <person name="Jabbari K."/>
            <person name="Jubin C."/>
            <person name="Kawai H."/>
            <person name="Kimura K."/>
            <person name="Kloareg B."/>
            <person name="Kupper F.C."/>
            <person name="Lang D."/>
            <person name="Le Bail A."/>
            <person name="Leblanc C."/>
            <person name="Lerouge P."/>
            <person name="Lohr M."/>
            <person name="Lopez P.J."/>
            <person name="Martens C."/>
            <person name="Maumus F."/>
            <person name="Michel G."/>
            <person name="Miranda-Saavedra D."/>
            <person name="Morales J."/>
            <person name="Moreau H."/>
            <person name="Motomura T."/>
            <person name="Nagasato C."/>
            <person name="Napoli C.A."/>
            <person name="Nelson D.R."/>
            <person name="Nyvall-Collen P."/>
            <person name="Peters A.F."/>
            <person name="Pommier C."/>
            <person name="Potin P."/>
            <person name="Poulain J."/>
            <person name="Quesneville H."/>
            <person name="Read B."/>
            <person name="Rensing S.A."/>
            <person name="Ritter A."/>
            <person name="Rousvoal S."/>
            <person name="Samanta M."/>
            <person name="Samson G."/>
            <person name="Schroeder D.C."/>
            <person name="Segurens B."/>
            <person name="Strittmatter M."/>
            <person name="Tonon T."/>
            <person name="Tregear J.W."/>
            <person name="Valentin K."/>
            <person name="von Dassow P."/>
            <person name="Yamagishi T."/>
            <person name="Van de Peer Y."/>
            <person name="Wincker P."/>
        </authorList>
    </citation>
    <scope>NUCLEOTIDE SEQUENCE [LARGE SCALE GENOMIC DNA]</scope>
    <source>
        <strain evidence="7">Ec32 / CCAP1310/4</strain>
    </source>
</reference>
<dbReference type="Pfam" id="PF13867">
    <property type="entry name" value="SAP30_Sin3_bdg"/>
    <property type="match status" value="1"/>
</dbReference>
<dbReference type="GO" id="GO:0005634">
    <property type="term" value="C:nucleus"/>
    <property type="evidence" value="ECO:0007669"/>
    <property type="project" value="UniProtKB-SubCell"/>
</dbReference>
<protein>
    <recommendedName>
        <fullName evidence="5">SGF29 C-terminal domain-containing protein</fullName>
    </recommendedName>
</protein>
<keyword evidence="3" id="KW-0804">Transcription</keyword>
<dbReference type="Gene3D" id="6.10.160.20">
    <property type="match status" value="1"/>
</dbReference>